<accession>T1CQZ5</accession>
<feature type="domain" description="PIN" evidence="1">
    <location>
        <begin position="10"/>
        <end position="112"/>
    </location>
</feature>
<dbReference type="SUPFAM" id="SSF88723">
    <property type="entry name" value="PIN domain-like"/>
    <property type="match status" value="1"/>
</dbReference>
<proteinExistence type="predicted"/>
<reference evidence="2" key="2">
    <citation type="journal article" date="2014" name="ISME J.">
        <title>Microbial stratification in low pH oxic and suboxic macroscopic growths along an acid mine drainage.</title>
        <authorList>
            <person name="Mendez-Garcia C."/>
            <person name="Mesa V."/>
            <person name="Sprenger R.R."/>
            <person name="Richter M."/>
            <person name="Diez M.S."/>
            <person name="Solano J."/>
            <person name="Bargiela R."/>
            <person name="Golyshina O.V."/>
            <person name="Manteca A."/>
            <person name="Ramos J.L."/>
            <person name="Gallego J.R."/>
            <person name="Llorente I."/>
            <person name="Martins Dos Santos V.A."/>
            <person name="Jensen O.N."/>
            <person name="Pelaez A.I."/>
            <person name="Sanchez J."/>
            <person name="Ferrer M."/>
        </authorList>
    </citation>
    <scope>NUCLEOTIDE SEQUENCE</scope>
</reference>
<dbReference type="CDD" id="cd09871">
    <property type="entry name" value="PIN_MtVapC28-VapC30-like"/>
    <property type="match status" value="1"/>
</dbReference>
<evidence type="ECO:0000313" key="2">
    <source>
        <dbReference type="EMBL" id="EQD70929.1"/>
    </source>
</evidence>
<comment type="caution">
    <text evidence="2">The sequence shown here is derived from an EMBL/GenBank/DDBJ whole genome shotgun (WGS) entry which is preliminary data.</text>
</comment>
<dbReference type="EMBL" id="AUZY01002969">
    <property type="protein sequence ID" value="EQD70929.1"/>
    <property type="molecule type" value="Genomic_DNA"/>
</dbReference>
<reference evidence="2" key="1">
    <citation type="submission" date="2013-08" db="EMBL/GenBank/DDBJ databases">
        <authorList>
            <person name="Mendez C."/>
            <person name="Richter M."/>
            <person name="Ferrer M."/>
            <person name="Sanchez J."/>
        </authorList>
    </citation>
    <scope>NUCLEOTIDE SEQUENCE</scope>
</reference>
<feature type="non-terminal residue" evidence="2">
    <location>
        <position position="113"/>
    </location>
</feature>
<dbReference type="Gene3D" id="3.40.50.1010">
    <property type="entry name" value="5'-nuclease"/>
    <property type="match status" value="1"/>
</dbReference>
<dbReference type="InterPro" id="IPR002716">
    <property type="entry name" value="PIN_dom"/>
</dbReference>
<gene>
    <name evidence="2" type="ORF">B1B_04734</name>
</gene>
<dbReference type="InterPro" id="IPR029060">
    <property type="entry name" value="PIN-like_dom_sf"/>
</dbReference>
<evidence type="ECO:0000259" key="1">
    <source>
        <dbReference type="Pfam" id="PF01850"/>
    </source>
</evidence>
<name>T1CQZ5_9ZZZZ</name>
<organism evidence="2">
    <name type="scientific">mine drainage metagenome</name>
    <dbReference type="NCBI Taxonomy" id="410659"/>
    <lineage>
        <taxon>unclassified sequences</taxon>
        <taxon>metagenomes</taxon>
        <taxon>ecological metagenomes</taxon>
    </lineage>
</organism>
<dbReference type="Pfam" id="PF01850">
    <property type="entry name" value="PIN"/>
    <property type="match status" value="1"/>
</dbReference>
<sequence length="113" mass="11964">MVAEPAAPRLIALLDAAPARAIGAPTATESGIVLLARLGTVGISVLGRFLDEFDVDVVPFSDAHWQEGLRAFQRFGRGRHPAGLNFGDCLTYAVAKLAGRPLLCTGDDFARTD</sequence>
<dbReference type="AlphaFoldDB" id="T1CQZ5"/>
<protein>
    <submittedName>
        <fullName evidence="2">PilT protein domain protein</fullName>
    </submittedName>
</protein>